<feature type="region of interest" description="Disordered" evidence="10">
    <location>
        <begin position="1093"/>
        <end position="1133"/>
    </location>
</feature>
<feature type="compositionally biased region" description="Basic and acidic residues" evidence="10">
    <location>
        <begin position="1100"/>
        <end position="1115"/>
    </location>
</feature>
<keyword evidence="6" id="KW-0969">Cilium</keyword>
<organism evidence="11 12">
    <name type="scientific">Cimex lectularius</name>
    <name type="common">Bed bug</name>
    <name type="synonym">Acanthia lectularia</name>
    <dbReference type="NCBI Taxonomy" id="79782"/>
    <lineage>
        <taxon>Eukaryota</taxon>
        <taxon>Metazoa</taxon>
        <taxon>Ecdysozoa</taxon>
        <taxon>Arthropoda</taxon>
        <taxon>Hexapoda</taxon>
        <taxon>Insecta</taxon>
        <taxon>Pterygota</taxon>
        <taxon>Neoptera</taxon>
        <taxon>Paraneoptera</taxon>
        <taxon>Hemiptera</taxon>
        <taxon>Heteroptera</taxon>
        <taxon>Panheteroptera</taxon>
        <taxon>Cimicomorpha</taxon>
        <taxon>Cimicidae</taxon>
        <taxon>Cimex</taxon>
    </lineage>
</organism>
<dbReference type="InterPro" id="IPR032675">
    <property type="entry name" value="LRR_dom_sf"/>
</dbReference>
<dbReference type="SMART" id="SM00365">
    <property type="entry name" value="LRR_SD22"/>
    <property type="match status" value="4"/>
</dbReference>
<dbReference type="OrthoDB" id="1904536at2759"/>
<evidence type="ECO:0000256" key="5">
    <source>
        <dbReference type="ARBA" id="ARBA00022737"/>
    </source>
</evidence>
<name>A0A8I6RDJ5_CIMLE</name>
<dbReference type="PANTHER" id="PTHR45973">
    <property type="entry name" value="PROTEIN PHOSPHATASE 1 REGULATORY SUBUNIT SDS22-RELATED"/>
    <property type="match status" value="1"/>
</dbReference>
<dbReference type="KEGG" id="clec:106662303"/>
<comment type="subcellular location">
    <subcellularLocation>
        <location evidence="2">Cell projection</location>
        <location evidence="2">Cilium</location>
    </subcellularLocation>
</comment>
<evidence type="ECO:0000313" key="11">
    <source>
        <dbReference type="EnsemblMetazoa" id="XP_014241797.1"/>
    </source>
</evidence>
<feature type="region of interest" description="Disordered" evidence="10">
    <location>
        <begin position="455"/>
        <end position="485"/>
    </location>
</feature>
<dbReference type="EnsemblMetazoa" id="XM_014386311.2">
    <property type="protein sequence ID" value="XP_014241797.1"/>
    <property type="gene ID" value="LOC106662303"/>
</dbReference>
<dbReference type="RefSeq" id="XP_014241797.1">
    <property type="nucleotide sequence ID" value="XM_014386311.2"/>
</dbReference>
<dbReference type="Gene3D" id="3.80.10.10">
    <property type="entry name" value="Ribonuclease Inhibitor"/>
    <property type="match status" value="2"/>
</dbReference>
<sequence>MVIKESNYDNPSKMTTESLRKLCKEHKLYTTPNLNDVLYLHYQGFTKIENLDEYTGLKSLWLAHNALSKIENLENQTALKCLYLQNNIIRNIENLEGMRLLDSITLCHNFIPKLGGLDCCPFLNTLNISHNKLQSYEDVEHLILCKKLSVLDLSHNLLDDPKILEIFGAMKELRVLNLMGNPVISKIRNYRKTMTCTCKNLTYLDDRPIFEHDRLAAEAWLVGGYEAEQEARKKWRDAEQKKIRDSVYALLSLRKKSKKSTEELEKDIENGEIINPELQEFEDFIDKNRKKMEEDIDSEEEKRLKRLEKERAEELKKYGTKEDEIPLLESENSCSESEDEHCDICEELESKPCQENKTDSVNEEPTQKKHPVFEGTQRDFSENPAAKEAWSAYEQARDEAIKYFESEENKEKGIEHILEKAKSDAKKFVQNINGNNTQGDESGILSEKETLRELLPSQSKDGDTPSKSLIQEMPISPNLDKESPLKETKPLIEELPPENKIDVPLETEKPLIEELSGEDVKEQTNKPIQELFPESQNVQFNASTQQKPLIEELPSDQQGLKFDSIQAGKTKPLIEELPSEEQSLEYISIPSEKNKPLIEELPSEKQSLKYVSIPSEKNKPLIEELPSEKQSLEFSSTQTKSLIEELPSEEHSLEYVSISSEKNKPLLEELPSENQSLEFSSIQTEKTKPLIEELPSEEQSLNFSSIQAEKTKPLIEENILQGQQKLLIGEQLAEEQILEFGCIQTEKKKPLIEELPSEGEYMESDVFKQKQKPLIEELPSEEQSMEFDGVVLQKQIPVIEVLPSEEQAEFDMNKTMETPEKHSFDNVEENNIKGLDESNQIEISAVKKMPLIEDITDEIKITIPKESESKFKDTFEKECKKEAECIIQYQDEHANDKSECMIKDRFDLQNRLKKLGLVPENEEMSAVLETKNDSDDDFWDLEEEIVAQQLNKLRRKIDIDDIKTNKPAVANESGDIDGIVQNEDLLVESKPSPMTLELNSIKNVLSRPVKSRGLRNIIDSRRLSIIDESNLESVQMEQNDDSEESIHKVPEQKVEPCNNEYIKNEGIDTSQDINKSEKNISSENEKIMDKVTNSQTDCNNESHKIKSSLTDDKTLTDTPNDNKLNNPTSGTIDILGSNTNSECLYDSRDGVKSDSIKESSDELTSEHVQNAINEPKIQHNLIQNESTVLSELDDNYQATAEPISFIFGQSRKDSSFEQPQFKIIDQIDQPATETIHLSDSDSETEELATVEKKENKEEIKKKVQIPLIVELDNEEFQLAQELDDQDSENYSTPDQGSEDEGIVKYKNTSIQLSVAIEDQKLQK</sequence>
<dbReference type="FunFam" id="3.80.10.10:FF:000331">
    <property type="entry name" value="Dynein assembly factor 1, axonemal homolog"/>
    <property type="match status" value="1"/>
</dbReference>
<feature type="region of interest" description="Disordered" evidence="10">
    <location>
        <begin position="1279"/>
        <end position="1302"/>
    </location>
</feature>
<keyword evidence="9" id="KW-0175">Coiled coil</keyword>
<comment type="function">
    <text evidence="1">Cilium-specific protein required for cilia structures.</text>
</comment>
<dbReference type="InterPro" id="IPR050576">
    <property type="entry name" value="Cilia_flagella_integrity"/>
</dbReference>
<proteinExistence type="inferred from homology"/>
<evidence type="ECO:0000256" key="4">
    <source>
        <dbReference type="ARBA" id="ARBA00022614"/>
    </source>
</evidence>
<evidence type="ECO:0000256" key="6">
    <source>
        <dbReference type="ARBA" id="ARBA00023069"/>
    </source>
</evidence>
<dbReference type="Pfam" id="PF12799">
    <property type="entry name" value="LRR_4"/>
    <property type="match status" value="1"/>
</dbReference>
<keyword evidence="7" id="KW-0966">Cell projection</keyword>
<evidence type="ECO:0000256" key="3">
    <source>
        <dbReference type="ARBA" id="ARBA00006453"/>
    </source>
</evidence>
<evidence type="ECO:0000313" key="12">
    <source>
        <dbReference type="Proteomes" id="UP000494040"/>
    </source>
</evidence>
<evidence type="ECO:0000256" key="10">
    <source>
        <dbReference type="SAM" id="MobiDB-lite"/>
    </source>
</evidence>
<reference evidence="11" key="1">
    <citation type="submission" date="2022-01" db="UniProtKB">
        <authorList>
            <consortium name="EnsemblMetazoa"/>
        </authorList>
    </citation>
    <scope>IDENTIFICATION</scope>
</reference>
<dbReference type="InterPro" id="IPR025875">
    <property type="entry name" value="Leu-rich_rpt_4"/>
</dbReference>
<feature type="region of interest" description="Disordered" evidence="10">
    <location>
        <begin position="354"/>
        <end position="392"/>
    </location>
</feature>
<evidence type="ECO:0000256" key="1">
    <source>
        <dbReference type="ARBA" id="ARBA00003843"/>
    </source>
</evidence>
<dbReference type="Proteomes" id="UP000494040">
    <property type="component" value="Unassembled WGS sequence"/>
</dbReference>
<dbReference type="CTD" id="318856"/>
<dbReference type="GeneID" id="106662303"/>
<dbReference type="PANTHER" id="PTHR45973:SF9">
    <property type="entry name" value="LEUCINE-RICH REPEAT-CONTAINING PROTEIN 46"/>
    <property type="match status" value="1"/>
</dbReference>
<keyword evidence="4" id="KW-0433">Leucine-rich repeat</keyword>
<feature type="compositionally biased region" description="Polar residues" evidence="10">
    <location>
        <begin position="1124"/>
        <end position="1133"/>
    </location>
</feature>
<evidence type="ECO:0000256" key="2">
    <source>
        <dbReference type="ARBA" id="ARBA00004138"/>
    </source>
</evidence>
<evidence type="ECO:0000256" key="7">
    <source>
        <dbReference type="ARBA" id="ARBA00023273"/>
    </source>
</evidence>
<protein>
    <recommendedName>
        <fullName evidence="8">Dynein axonemal assembly factor 1 homolog</fullName>
    </recommendedName>
</protein>
<evidence type="ECO:0000256" key="9">
    <source>
        <dbReference type="SAM" id="Coils"/>
    </source>
</evidence>
<accession>A0A8I6RDJ5</accession>
<evidence type="ECO:0000256" key="8">
    <source>
        <dbReference type="ARBA" id="ARBA00024433"/>
    </source>
</evidence>
<keyword evidence="5" id="KW-0677">Repeat</keyword>
<dbReference type="PROSITE" id="PS51450">
    <property type="entry name" value="LRR"/>
    <property type="match status" value="3"/>
</dbReference>
<dbReference type="GO" id="GO:0005929">
    <property type="term" value="C:cilium"/>
    <property type="evidence" value="ECO:0007669"/>
    <property type="project" value="UniProtKB-SubCell"/>
</dbReference>
<dbReference type="SUPFAM" id="SSF52075">
    <property type="entry name" value="Outer arm dynein light chain 1"/>
    <property type="match status" value="1"/>
</dbReference>
<feature type="coiled-coil region" evidence="9">
    <location>
        <begin position="282"/>
        <end position="324"/>
    </location>
</feature>
<keyword evidence="12" id="KW-1185">Reference proteome</keyword>
<dbReference type="InterPro" id="IPR001611">
    <property type="entry name" value="Leu-rich_rpt"/>
</dbReference>
<comment type="similarity">
    <text evidence="3">Belongs to the DNAAF1 family.</text>
</comment>